<proteinExistence type="inferred from homology"/>
<dbReference type="PROSITE" id="PS51352">
    <property type="entry name" value="THIOREDOXIN_2"/>
    <property type="match status" value="1"/>
</dbReference>
<keyword evidence="4" id="KW-1015">Disulfide bond</keyword>
<evidence type="ECO:0000256" key="3">
    <source>
        <dbReference type="PIRSR" id="PIRSR603782-1"/>
    </source>
</evidence>
<dbReference type="CDD" id="cd02968">
    <property type="entry name" value="SCO"/>
    <property type="match status" value="1"/>
</dbReference>
<evidence type="ECO:0000256" key="1">
    <source>
        <dbReference type="ARBA" id="ARBA00010996"/>
    </source>
</evidence>
<feature type="binding site" evidence="3">
    <location>
        <position position="64"/>
    </location>
    <ligand>
        <name>Cu cation</name>
        <dbReference type="ChEBI" id="CHEBI:23378"/>
    </ligand>
</feature>
<dbReference type="Pfam" id="PF02630">
    <property type="entry name" value="SCO1-SenC"/>
    <property type="match status" value="1"/>
</dbReference>
<dbReference type="InterPro" id="IPR013766">
    <property type="entry name" value="Thioredoxin_domain"/>
</dbReference>
<accession>A0A193GMJ1</accession>
<feature type="domain" description="Thioredoxin" evidence="5">
    <location>
        <begin position="10"/>
        <end position="187"/>
    </location>
</feature>
<keyword evidence="3" id="KW-0479">Metal-binding</keyword>
<evidence type="ECO:0000256" key="4">
    <source>
        <dbReference type="PIRSR" id="PIRSR603782-2"/>
    </source>
</evidence>
<dbReference type="KEGG" id="bfz:BAU07_15520"/>
<evidence type="ECO:0000256" key="2">
    <source>
        <dbReference type="ARBA" id="ARBA00023008"/>
    </source>
</evidence>
<evidence type="ECO:0000313" key="7">
    <source>
        <dbReference type="Proteomes" id="UP000091926"/>
    </source>
</evidence>
<name>A0A193GMJ1_9BORD</name>
<dbReference type="InterPro" id="IPR036249">
    <property type="entry name" value="Thioredoxin-like_sf"/>
</dbReference>
<reference evidence="6 7" key="1">
    <citation type="submission" date="2016-06" db="EMBL/GenBank/DDBJ databases">
        <title>Complete genome sequences of Bordetella bronchialis and Bordetella flabilis.</title>
        <authorList>
            <person name="LiPuma J.J."/>
            <person name="Spilker T."/>
        </authorList>
    </citation>
    <scope>NUCLEOTIDE SEQUENCE [LARGE SCALE GENOMIC DNA]</scope>
    <source>
        <strain evidence="6 7">AU10664</strain>
    </source>
</reference>
<feature type="binding site" evidence="3">
    <location>
        <position position="152"/>
    </location>
    <ligand>
        <name>Cu cation</name>
        <dbReference type="ChEBI" id="CHEBI:23378"/>
    </ligand>
</feature>
<dbReference type="PANTHER" id="PTHR12151">
    <property type="entry name" value="ELECTRON TRANSPORT PROTIN SCO1/SENC FAMILY MEMBER"/>
    <property type="match status" value="1"/>
</dbReference>
<dbReference type="Gene3D" id="3.40.30.10">
    <property type="entry name" value="Glutaredoxin"/>
    <property type="match status" value="1"/>
</dbReference>
<dbReference type="InterPro" id="IPR003782">
    <property type="entry name" value="SCO1/SenC"/>
</dbReference>
<dbReference type="STRING" id="463014.BAU07_15520"/>
<gene>
    <name evidence="6" type="ORF">BAU07_15520</name>
</gene>
<dbReference type="EMBL" id="CP016172">
    <property type="protein sequence ID" value="ANN80524.1"/>
    <property type="molecule type" value="Genomic_DNA"/>
</dbReference>
<evidence type="ECO:0000259" key="5">
    <source>
        <dbReference type="PROSITE" id="PS51352"/>
    </source>
</evidence>
<comment type="similarity">
    <text evidence="1">Belongs to the SCO1/2 family.</text>
</comment>
<evidence type="ECO:0000313" key="6">
    <source>
        <dbReference type="EMBL" id="ANN80524.1"/>
    </source>
</evidence>
<dbReference type="PANTHER" id="PTHR12151:SF25">
    <property type="entry name" value="LINALOOL DEHYDRATASE_ISOMERASE DOMAIN-CONTAINING PROTEIN"/>
    <property type="match status" value="1"/>
</dbReference>
<feature type="binding site" evidence="3">
    <location>
        <position position="60"/>
    </location>
    <ligand>
        <name>Cu cation</name>
        <dbReference type="ChEBI" id="CHEBI:23378"/>
    </ligand>
</feature>
<dbReference type="GO" id="GO:0046872">
    <property type="term" value="F:metal ion binding"/>
    <property type="evidence" value="ECO:0007669"/>
    <property type="project" value="UniProtKB-KW"/>
</dbReference>
<sequence>MAGLALAATLNVAAAAPAFYDVRNHLPDLKFSLSGANGRTVTQDDVRGKTVLLFFGYASCPDVCPTTMAQLTDVLSRLGDAASDVRILFVSVDPHRDTPDLLQAYVNAFNNNAIGLTGTERQIADLARRYRVSYQIDKPAPGASPENYNVTHSRGVYVFDRGGQARLLLSDSGSTEQIVDALRKLIEGTRR</sequence>
<organism evidence="6 7">
    <name type="scientific">Bordetella flabilis</name>
    <dbReference type="NCBI Taxonomy" id="463014"/>
    <lineage>
        <taxon>Bacteria</taxon>
        <taxon>Pseudomonadati</taxon>
        <taxon>Pseudomonadota</taxon>
        <taxon>Betaproteobacteria</taxon>
        <taxon>Burkholderiales</taxon>
        <taxon>Alcaligenaceae</taxon>
        <taxon>Bordetella</taxon>
    </lineage>
</organism>
<keyword evidence="7" id="KW-1185">Reference proteome</keyword>
<keyword evidence="2 3" id="KW-0186">Copper</keyword>
<protein>
    <submittedName>
        <fullName evidence="6">Electron transporter</fullName>
    </submittedName>
</protein>
<dbReference type="FunFam" id="3.40.30.10:FF:000013">
    <property type="entry name" value="Blast:Protein SCO1 homolog, mitochondrial"/>
    <property type="match status" value="1"/>
</dbReference>
<dbReference type="Proteomes" id="UP000091926">
    <property type="component" value="Chromosome"/>
</dbReference>
<dbReference type="OrthoDB" id="9790194at2"/>
<dbReference type="AlphaFoldDB" id="A0A193GMJ1"/>
<feature type="disulfide bond" description="Redox-active" evidence="4">
    <location>
        <begin position="60"/>
        <end position="64"/>
    </location>
</feature>
<dbReference type="SUPFAM" id="SSF52833">
    <property type="entry name" value="Thioredoxin-like"/>
    <property type="match status" value="1"/>
</dbReference>